<dbReference type="Pfam" id="PF13383">
    <property type="entry name" value="Methyltransf_22"/>
    <property type="match status" value="1"/>
</dbReference>
<evidence type="ECO:0000259" key="2">
    <source>
        <dbReference type="Pfam" id="PF13383"/>
    </source>
</evidence>
<keyword evidence="1" id="KW-0472">Membrane</keyword>
<keyword evidence="4" id="KW-1185">Reference proteome</keyword>
<dbReference type="InterPro" id="IPR029063">
    <property type="entry name" value="SAM-dependent_MTases_sf"/>
</dbReference>
<gene>
    <name evidence="3" type="ORF">GCK32_005066</name>
</gene>
<dbReference type="PANTHER" id="PTHR32026">
    <property type="entry name" value="METHYLTRANSFERASE-LIKE PROTEIN 24"/>
    <property type="match status" value="1"/>
</dbReference>
<protein>
    <recommendedName>
        <fullName evidence="2">Methyltransferase domain-containing protein</fullName>
    </recommendedName>
</protein>
<sequence length="707" mass="79938">MDTTTQWTIAGLVFVLILLIILLFTKTHFLTFFTIRRGWEKLDENSGILEHTSTLSHIPVHYQSPYDKAANLCYSSPFDGFIKMNYGIQDDKEAKQYLVPSEDIECQLVVEAASPEIHLTPVTPERRISDEQVPCANQLRRGISTESLDSCTSSIMEMNREVPTANLTLKYDEPTQMLSVQLHHLSDVYSDYGQIWMLFFLLPHPKPLWRTEARATPASLIDYGSIYQQCIRKADLNKIALLIQLFSCKNQSASIVAQARIRFKDLSLATGRDTSVELALLPSKSKNPSEETRENVKLGEILFLASFAHDRLTVIVSKIRSLSNVYKNVFIRLYLVQQMGQVVKKKTSERILIDGAADIAERVAFTVSRNRLMKSHLRLSIVCGTDEYCKSIGHVTLGPKTSGKMHPGVAALIASVLCTTVFLLIYFDNGRNLKLTYGKHWDSLRSCSSNESEVAPSISVAPEAWFREFFEKTASSRVTYLSSSSRYIHQDIRPGTLFNVLAPEVFCPYTIRVGSLDDGGKFVCNPPKTPKNCSIYSIGIAGDISFDEAIQEFNNFTCRIFGYEKENISSSILEQYAKINGKLQQLELASFTDAKNNRYALGDLVERNNDESVEFLKMDIEGAEHQVLTPFLERYKVCQIFVELHSTPSDQISLLSRIAKLNYALFSHEINGHAPSLNEYSFIHLDCIQTYGAYMLKRYLNKVKVPE</sequence>
<name>A0AAN8F4C6_TRICO</name>
<evidence type="ECO:0000313" key="4">
    <source>
        <dbReference type="Proteomes" id="UP001331761"/>
    </source>
</evidence>
<keyword evidence="1" id="KW-1133">Transmembrane helix</keyword>
<dbReference type="InterPro" id="IPR025714">
    <property type="entry name" value="Methyltranfer_dom"/>
</dbReference>
<dbReference type="InterPro" id="IPR026913">
    <property type="entry name" value="METTL24"/>
</dbReference>
<dbReference type="Proteomes" id="UP001331761">
    <property type="component" value="Unassembled WGS sequence"/>
</dbReference>
<reference evidence="3 4" key="1">
    <citation type="submission" date="2019-10" db="EMBL/GenBank/DDBJ databases">
        <title>Assembly and Annotation for the nematode Trichostrongylus colubriformis.</title>
        <authorList>
            <person name="Martin J."/>
        </authorList>
    </citation>
    <scope>NUCLEOTIDE SEQUENCE [LARGE SCALE GENOMIC DNA]</scope>
    <source>
        <strain evidence="3">G859</strain>
        <tissue evidence="3">Whole worm</tissue>
    </source>
</reference>
<feature type="domain" description="Methyltransferase" evidence="2">
    <location>
        <begin position="498"/>
        <end position="683"/>
    </location>
</feature>
<organism evidence="3 4">
    <name type="scientific">Trichostrongylus colubriformis</name>
    <name type="common">Black scour worm</name>
    <dbReference type="NCBI Taxonomy" id="6319"/>
    <lineage>
        <taxon>Eukaryota</taxon>
        <taxon>Metazoa</taxon>
        <taxon>Ecdysozoa</taxon>
        <taxon>Nematoda</taxon>
        <taxon>Chromadorea</taxon>
        <taxon>Rhabditida</taxon>
        <taxon>Rhabditina</taxon>
        <taxon>Rhabditomorpha</taxon>
        <taxon>Strongyloidea</taxon>
        <taxon>Trichostrongylidae</taxon>
        <taxon>Trichostrongylus</taxon>
    </lineage>
</organism>
<feature type="transmembrane region" description="Helical" evidence="1">
    <location>
        <begin position="409"/>
        <end position="427"/>
    </location>
</feature>
<dbReference type="EMBL" id="WIXE01020637">
    <property type="protein sequence ID" value="KAK5969069.1"/>
    <property type="molecule type" value="Genomic_DNA"/>
</dbReference>
<evidence type="ECO:0000313" key="3">
    <source>
        <dbReference type="EMBL" id="KAK5969069.1"/>
    </source>
</evidence>
<dbReference type="Gene3D" id="3.40.50.150">
    <property type="entry name" value="Vaccinia Virus protein VP39"/>
    <property type="match status" value="1"/>
</dbReference>
<comment type="caution">
    <text evidence="3">The sequence shown here is derived from an EMBL/GenBank/DDBJ whole genome shotgun (WGS) entry which is preliminary data.</text>
</comment>
<evidence type="ECO:0000256" key="1">
    <source>
        <dbReference type="SAM" id="Phobius"/>
    </source>
</evidence>
<dbReference type="AlphaFoldDB" id="A0AAN8F4C6"/>
<dbReference type="PANTHER" id="PTHR32026:SF27">
    <property type="entry name" value="METHYLTRANSFERASE FKBM DOMAIN-CONTAINING PROTEIN-RELATED"/>
    <property type="match status" value="1"/>
</dbReference>
<proteinExistence type="predicted"/>
<accession>A0AAN8F4C6</accession>
<feature type="transmembrane region" description="Helical" evidence="1">
    <location>
        <begin position="6"/>
        <end position="25"/>
    </location>
</feature>
<dbReference type="SUPFAM" id="SSF53335">
    <property type="entry name" value="S-adenosyl-L-methionine-dependent methyltransferases"/>
    <property type="match status" value="1"/>
</dbReference>
<keyword evidence="1" id="KW-0812">Transmembrane</keyword>